<dbReference type="Gene3D" id="1.10.10.60">
    <property type="entry name" value="Homeodomain-like"/>
    <property type="match status" value="1"/>
</dbReference>
<protein>
    <submittedName>
        <fullName evidence="2">Helix-turn-helix domain-containing protein</fullName>
    </submittedName>
</protein>
<gene>
    <name evidence="2" type="ORF">F2P44_17660</name>
</gene>
<dbReference type="PANTHER" id="PTHR11019:SF159">
    <property type="entry name" value="TRANSCRIPTIONAL REGULATOR-RELATED"/>
    <property type="match status" value="1"/>
</dbReference>
<accession>A0ABX0NCU3</accession>
<comment type="caution">
    <text evidence="2">The sequence shown here is derived from an EMBL/GenBank/DDBJ whole genome shotgun (WGS) entry which is preliminary data.</text>
</comment>
<proteinExistence type="predicted"/>
<dbReference type="Pfam" id="PF12833">
    <property type="entry name" value="HTH_18"/>
    <property type="match status" value="1"/>
</dbReference>
<dbReference type="InterPro" id="IPR018060">
    <property type="entry name" value="HTH_AraC"/>
</dbReference>
<keyword evidence="3" id="KW-1185">Reference proteome</keyword>
<reference evidence="2 3" key="1">
    <citation type="submission" date="2019-10" db="EMBL/GenBank/DDBJ databases">
        <title>Taxonomy of Antarctic Massilia spp.: description of Massilia rubra sp. nov., Massilia aquatica sp. nov., Massilia mucilaginosa sp. nov., Massilia frigida sp. nov. isolated from streams, lakes and regoliths.</title>
        <authorList>
            <person name="Holochova P."/>
            <person name="Sedlacek I."/>
            <person name="Kralova S."/>
            <person name="Maslanova I."/>
            <person name="Busse H.-J."/>
            <person name="Stankova E."/>
            <person name="Vrbovska V."/>
            <person name="Kovarovic V."/>
            <person name="Bartak M."/>
            <person name="Svec P."/>
            <person name="Pantucek R."/>
        </authorList>
    </citation>
    <scope>NUCLEOTIDE SEQUENCE [LARGE SCALE GENOMIC DNA]</scope>
    <source>
        <strain evidence="2 3">CCM 8695</strain>
    </source>
</reference>
<dbReference type="Proteomes" id="UP000621455">
    <property type="component" value="Unassembled WGS sequence"/>
</dbReference>
<organism evidence="2 3">
    <name type="scientific">Massilia frigida</name>
    <dbReference type="NCBI Taxonomy" id="2609281"/>
    <lineage>
        <taxon>Bacteria</taxon>
        <taxon>Pseudomonadati</taxon>
        <taxon>Pseudomonadota</taxon>
        <taxon>Betaproteobacteria</taxon>
        <taxon>Burkholderiales</taxon>
        <taxon>Oxalobacteraceae</taxon>
        <taxon>Telluria group</taxon>
        <taxon>Massilia</taxon>
    </lineage>
</organism>
<dbReference type="EMBL" id="WHJG01000018">
    <property type="protein sequence ID" value="NHZ81086.1"/>
    <property type="molecule type" value="Genomic_DNA"/>
</dbReference>
<dbReference type="PANTHER" id="PTHR11019">
    <property type="entry name" value="HTH-TYPE TRANSCRIPTIONAL REGULATOR NIMR"/>
    <property type="match status" value="1"/>
</dbReference>
<sequence>MEQAAGDLATSKRTLARRLHEVLGKTPVAYVQDLRVESALHLLKTSSTSVERIAGMVGYADGVTLRTLLRRRLGKGIRELRAA</sequence>
<evidence type="ECO:0000313" key="3">
    <source>
        <dbReference type="Proteomes" id="UP000621455"/>
    </source>
</evidence>
<evidence type="ECO:0000259" key="1">
    <source>
        <dbReference type="PROSITE" id="PS01124"/>
    </source>
</evidence>
<dbReference type="PROSITE" id="PS01124">
    <property type="entry name" value="HTH_ARAC_FAMILY_2"/>
    <property type="match status" value="1"/>
</dbReference>
<feature type="domain" description="HTH araC/xylS-type" evidence="1">
    <location>
        <begin position="1"/>
        <end position="83"/>
    </location>
</feature>
<name>A0ABX0NCU3_9BURK</name>
<dbReference type="SMART" id="SM00342">
    <property type="entry name" value="HTH_ARAC"/>
    <property type="match status" value="1"/>
</dbReference>
<evidence type="ECO:0000313" key="2">
    <source>
        <dbReference type="EMBL" id="NHZ81086.1"/>
    </source>
</evidence>